<dbReference type="STRING" id="440168.SAMN04487974_103134"/>
<evidence type="ECO:0000256" key="1">
    <source>
        <dbReference type="SAM" id="Coils"/>
    </source>
</evidence>
<dbReference type="RefSeq" id="WP_090594092.1">
    <property type="nucleotide sequence ID" value="NZ_FNCS01000003.1"/>
</dbReference>
<feature type="compositionally biased region" description="Basic and acidic residues" evidence="2">
    <location>
        <begin position="10"/>
        <end position="24"/>
    </location>
</feature>
<dbReference type="EMBL" id="FNCS01000003">
    <property type="protein sequence ID" value="SDG48206.1"/>
    <property type="molecule type" value="Genomic_DNA"/>
</dbReference>
<feature type="region of interest" description="Disordered" evidence="2">
    <location>
        <begin position="1"/>
        <end position="24"/>
    </location>
</feature>
<protein>
    <submittedName>
        <fullName evidence="3">Membrane-anchored ribosome-binding protein, inhibits growth in stationary phase, ElaB/YqjD/DUF883 family</fullName>
    </submittedName>
</protein>
<dbReference type="Proteomes" id="UP000199495">
    <property type="component" value="Unassembled WGS sequence"/>
</dbReference>
<sequence>MARAATSNPRTKDDTDPRDPAKDLDSEIAALREDVAAITATLGDIVKYRTGEAKTEVRKIRRRVEREGEEALEQVQDSFEAAESELKASIREKPITSVLIAAGIGYVISKIL</sequence>
<evidence type="ECO:0000313" key="3">
    <source>
        <dbReference type="EMBL" id="SDG48206.1"/>
    </source>
</evidence>
<evidence type="ECO:0000256" key="2">
    <source>
        <dbReference type="SAM" id="MobiDB-lite"/>
    </source>
</evidence>
<dbReference type="AlphaFoldDB" id="A0A1G7UL16"/>
<keyword evidence="4" id="KW-1185">Reference proteome</keyword>
<evidence type="ECO:0000313" key="4">
    <source>
        <dbReference type="Proteomes" id="UP000199495"/>
    </source>
</evidence>
<accession>A0A1G7UL16</accession>
<organism evidence="3 4">
    <name type="scientific">Pelagibacterium luteolum</name>
    <dbReference type="NCBI Taxonomy" id="440168"/>
    <lineage>
        <taxon>Bacteria</taxon>
        <taxon>Pseudomonadati</taxon>
        <taxon>Pseudomonadota</taxon>
        <taxon>Alphaproteobacteria</taxon>
        <taxon>Hyphomicrobiales</taxon>
        <taxon>Devosiaceae</taxon>
        <taxon>Pelagibacterium</taxon>
    </lineage>
</organism>
<feature type="coiled-coil region" evidence="1">
    <location>
        <begin position="65"/>
        <end position="92"/>
    </location>
</feature>
<dbReference type="OrthoDB" id="7908121at2"/>
<proteinExistence type="predicted"/>
<name>A0A1G7UL16_9HYPH</name>
<reference evidence="3 4" key="1">
    <citation type="submission" date="2016-10" db="EMBL/GenBank/DDBJ databases">
        <authorList>
            <person name="de Groot N.N."/>
        </authorList>
    </citation>
    <scope>NUCLEOTIDE SEQUENCE [LARGE SCALE GENOMIC DNA]</scope>
    <source>
        <strain evidence="3 4">CGMCC 1.10267</strain>
    </source>
</reference>
<gene>
    <name evidence="3" type="ORF">SAMN04487974_103134</name>
</gene>
<keyword evidence="1" id="KW-0175">Coiled coil</keyword>